<proteinExistence type="predicted"/>
<feature type="domain" description="Alpha-galactosidase NEW3" evidence="1">
    <location>
        <begin position="44"/>
        <end position="115"/>
    </location>
</feature>
<gene>
    <name evidence="2" type="ORF">S12H4_09118</name>
</gene>
<organism evidence="2">
    <name type="scientific">marine sediment metagenome</name>
    <dbReference type="NCBI Taxonomy" id="412755"/>
    <lineage>
        <taxon>unclassified sequences</taxon>
        <taxon>metagenomes</taxon>
        <taxon>ecological metagenomes</taxon>
    </lineage>
</organism>
<dbReference type="Gene3D" id="2.60.40.10">
    <property type="entry name" value="Immunoglobulins"/>
    <property type="match status" value="1"/>
</dbReference>
<sequence>MFLTCELNNKLIFIYETQSIKPHLISPPTTLNTSIKNLRPPLIGQTFPLEIVVENKGEGEALDVKIDVEFPEDLKVMRGTKNKQIFSLKTNEELKWEISLKPIEAGDYIVKINIKFMDSDQNKIEETKDFPFSIKL</sequence>
<accession>X1QMN6</accession>
<evidence type="ECO:0000259" key="1">
    <source>
        <dbReference type="Pfam" id="PF10633"/>
    </source>
</evidence>
<dbReference type="AlphaFoldDB" id="X1QMN6"/>
<dbReference type="Pfam" id="PF10633">
    <property type="entry name" value="NPCBM_assoc"/>
    <property type="match status" value="1"/>
</dbReference>
<dbReference type="InterPro" id="IPR018905">
    <property type="entry name" value="A-galactase_NEW3"/>
</dbReference>
<name>X1QMN6_9ZZZZ</name>
<comment type="caution">
    <text evidence="2">The sequence shown here is derived from an EMBL/GenBank/DDBJ whole genome shotgun (WGS) entry which is preliminary data.</text>
</comment>
<protein>
    <recommendedName>
        <fullName evidence="1">Alpha-galactosidase NEW3 domain-containing protein</fullName>
    </recommendedName>
</protein>
<dbReference type="InterPro" id="IPR013783">
    <property type="entry name" value="Ig-like_fold"/>
</dbReference>
<dbReference type="EMBL" id="BARW01003640">
    <property type="protein sequence ID" value="GAI69483.1"/>
    <property type="molecule type" value="Genomic_DNA"/>
</dbReference>
<evidence type="ECO:0000313" key="2">
    <source>
        <dbReference type="EMBL" id="GAI69483.1"/>
    </source>
</evidence>
<reference evidence="2" key="1">
    <citation type="journal article" date="2014" name="Front. Microbiol.">
        <title>High frequency of phylogenetically diverse reductive dehalogenase-homologous genes in deep subseafloor sedimentary metagenomes.</title>
        <authorList>
            <person name="Kawai M."/>
            <person name="Futagami T."/>
            <person name="Toyoda A."/>
            <person name="Takaki Y."/>
            <person name="Nishi S."/>
            <person name="Hori S."/>
            <person name="Arai W."/>
            <person name="Tsubouchi T."/>
            <person name="Morono Y."/>
            <person name="Uchiyama I."/>
            <person name="Ito T."/>
            <person name="Fujiyama A."/>
            <person name="Inagaki F."/>
            <person name="Takami H."/>
        </authorList>
    </citation>
    <scope>NUCLEOTIDE SEQUENCE</scope>
    <source>
        <strain evidence="2">Expedition CK06-06</strain>
    </source>
</reference>